<dbReference type="InParanoid" id="A0A1Q5PWB5"/>
<name>A0A1Q5PWB5_9ACTO</name>
<protein>
    <submittedName>
        <fullName evidence="1">Uncharacterized protein</fullName>
    </submittedName>
</protein>
<dbReference type="OrthoDB" id="3254470at2"/>
<organism evidence="1 2">
    <name type="scientific">Buchananella hordeovulneris</name>
    <dbReference type="NCBI Taxonomy" id="52770"/>
    <lineage>
        <taxon>Bacteria</taxon>
        <taxon>Bacillati</taxon>
        <taxon>Actinomycetota</taxon>
        <taxon>Actinomycetes</taxon>
        <taxon>Actinomycetales</taxon>
        <taxon>Actinomycetaceae</taxon>
        <taxon>Buchananella</taxon>
    </lineage>
</organism>
<evidence type="ECO:0000313" key="1">
    <source>
        <dbReference type="EMBL" id="OKL51904.1"/>
    </source>
</evidence>
<dbReference type="STRING" id="52770.BSZ40_05320"/>
<proteinExistence type="predicted"/>
<dbReference type="EMBL" id="MQVS01000004">
    <property type="protein sequence ID" value="OKL51904.1"/>
    <property type="molecule type" value="Genomic_DNA"/>
</dbReference>
<dbReference type="RefSeq" id="WP_073824039.1">
    <property type="nucleotide sequence ID" value="NZ_JAUNKL010000033.1"/>
</dbReference>
<reference evidence="2" key="1">
    <citation type="submission" date="2016-12" db="EMBL/GenBank/DDBJ databases">
        <authorList>
            <person name="Meng X."/>
        </authorList>
    </citation>
    <scope>NUCLEOTIDE SEQUENCE [LARGE SCALE GENOMIC DNA]</scope>
    <source>
        <strain evidence="2">DSM 20732</strain>
    </source>
</reference>
<comment type="caution">
    <text evidence="1">The sequence shown here is derived from an EMBL/GenBank/DDBJ whole genome shotgun (WGS) entry which is preliminary data.</text>
</comment>
<sequence length="105" mass="11077">MSDLSFSSETWKAQASLLQPVAADLSQVCAAAQGTMTGTPFGLLFTPLCGAIYDAITEEAENTANQLAQSAQRLATATSKLADDFAETESELQALYADILKGLEQ</sequence>
<gene>
    <name evidence="1" type="ORF">BSZ40_05320</name>
</gene>
<accession>A0A1Q5PWB5</accession>
<dbReference type="Proteomes" id="UP000185612">
    <property type="component" value="Unassembled WGS sequence"/>
</dbReference>
<evidence type="ECO:0000313" key="2">
    <source>
        <dbReference type="Proteomes" id="UP000185612"/>
    </source>
</evidence>
<keyword evidence="2" id="KW-1185">Reference proteome</keyword>
<dbReference type="AlphaFoldDB" id="A0A1Q5PWB5"/>